<dbReference type="Pfam" id="PF25813">
    <property type="entry name" value="zf_VAL1_N"/>
    <property type="match status" value="1"/>
</dbReference>
<dbReference type="Proteomes" id="UP001359559">
    <property type="component" value="Unassembled WGS sequence"/>
</dbReference>
<protein>
    <recommendedName>
        <fullName evidence="1">VAL1-3 N-terminal zinc finger domain-containing protein</fullName>
    </recommendedName>
</protein>
<name>A0AAN9ICZ7_CLITE</name>
<dbReference type="PANTHER" id="PTHR46245">
    <property type="entry name" value="B3 DOMAIN-CONTAINING PROTEIN OS07G0563300"/>
    <property type="match status" value="1"/>
</dbReference>
<organism evidence="2 3">
    <name type="scientific">Clitoria ternatea</name>
    <name type="common">Butterfly pea</name>
    <dbReference type="NCBI Taxonomy" id="43366"/>
    <lineage>
        <taxon>Eukaryota</taxon>
        <taxon>Viridiplantae</taxon>
        <taxon>Streptophyta</taxon>
        <taxon>Embryophyta</taxon>
        <taxon>Tracheophyta</taxon>
        <taxon>Spermatophyta</taxon>
        <taxon>Magnoliopsida</taxon>
        <taxon>eudicotyledons</taxon>
        <taxon>Gunneridae</taxon>
        <taxon>Pentapetalae</taxon>
        <taxon>rosids</taxon>
        <taxon>fabids</taxon>
        <taxon>Fabales</taxon>
        <taxon>Fabaceae</taxon>
        <taxon>Papilionoideae</taxon>
        <taxon>50 kb inversion clade</taxon>
        <taxon>NPAAA clade</taxon>
        <taxon>indigoferoid/millettioid clade</taxon>
        <taxon>Phaseoleae</taxon>
        <taxon>Clitoria</taxon>
    </lineage>
</organism>
<gene>
    <name evidence="2" type="ORF">RJT34_29128</name>
</gene>
<evidence type="ECO:0000313" key="2">
    <source>
        <dbReference type="EMBL" id="KAK7272500.1"/>
    </source>
</evidence>
<dbReference type="EMBL" id="JAYKXN010000007">
    <property type="protein sequence ID" value="KAK7272500.1"/>
    <property type="molecule type" value="Genomic_DNA"/>
</dbReference>
<proteinExistence type="predicted"/>
<evidence type="ECO:0000313" key="3">
    <source>
        <dbReference type="Proteomes" id="UP001359559"/>
    </source>
</evidence>
<dbReference type="InterPro" id="IPR057743">
    <property type="entry name" value="Zfn_VAL1-3_N"/>
</dbReference>
<reference evidence="2 3" key="1">
    <citation type="submission" date="2024-01" db="EMBL/GenBank/DDBJ databases">
        <title>The genomes of 5 underutilized Papilionoideae crops provide insights into root nodulation and disease resistance.</title>
        <authorList>
            <person name="Yuan L."/>
        </authorList>
    </citation>
    <scope>NUCLEOTIDE SEQUENCE [LARGE SCALE GENOMIC DNA]</scope>
    <source>
        <strain evidence="2">LY-2023</strain>
        <tissue evidence="2">Leaf</tissue>
    </source>
</reference>
<keyword evidence="3" id="KW-1185">Reference proteome</keyword>
<comment type="caution">
    <text evidence="2">The sequence shown here is derived from an EMBL/GenBank/DDBJ whole genome shotgun (WGS) entry which is preliminary data.</text>
</comment>
<feature type="domain" description="VAL1-3 N-terminal zinc finger" evidence="1">
    <location>
        <begin position="102"/>
        <end position="147"/>
    </location>
</feature>
<dbReference type="AlphaFoldDB" id="A0AAN9ICZ7"/>
<sequence length="171" mass="18755">MPSSKHSCCSSNRSILSWCSSNSNDSVVSSTNSANVSPPPYNPSNDLMANSSSKDTLNNPSCFHCKSTTTAFTNGWKLKNGTFAQLCYHCGSAYENGKFCETFHKEFDGWRDCAICKKMLHCGCIVSEKDIVMMDYGGVCCMDCAQRFLKAALVDKIILPSQALKLHSTMT</sequence>
<accession>A0AAN9ICZ7</accession>
<evidence type="ECO:0000259" key="1">
    <source>
        <dbReference type="Pfam" id="PF25813"/>
    </source>
</evidence>
<dbReference type="PANTHER" id="PTHR46245:SF19">
    <property type="entry name" value="TF-B3 DOMAIN-CONTAINING PROTEIN"/>
    <property type="match status" value="1"/>
</dbReference>